<evidence type="ECO:0000313" key="1">
    <source>
        <dbReference type="EMBL" id="AFT86160.1"/>
    </source>
</evidence>
<accession>K0DMP7</accession>
<dbReference type="KEGG" id="bpx:BUPH_06817"/>
<proteinExistence type="predicted"/>
<dbReference type="HOGENOM" id="CLU_2750000_0_0_4"/>
<gene>
    <name evidence="1" type="ORF">BUPH_06817</name>
</gene>
<dbReference type="STRING" id="1229205.BUPH_06817"/>
<organism evidence="1 2">
    <name type="scientific">Paraburkholderia phenoliruptrix BR3459a</name>
    <dbReference type="NCBI Taxonomy" id="1229205"/>
    <lineage>
        <taxon>Bacteria</taxon>
        <taxon>Pseudomonadati</taxon>
        <taxon>Pseudomonadota</taxon>
        <taxon>Betaproteobacteria</taxon>
        <taxon>Burkholderiales</taxon>
        <taxon>Burkholderiaceae</taxon>
        <taxon>Paraburkholderia</taxon>
    </lineage>
</organism>
<sequence length="70" mass="7076">MDAWVSLDALDAFAAAGVGVGRAGSWIWAGVDKTCLLAWARRSRVAASRFNAGCNAGSIAGFMADLGASG</sequence>
<reference evidence="1 2" key="1">
    <citation type="journal article" date="2012" name="J. Bacteriol.">
        <title>Complete Genome Sequence of Burkholderia phenoliruptrix BR3459a (CLA1), a Heat-Tolerant, Nitrogen-Fixing Symbiont of Mimosa flocculosa.</title>
        <authorList>
            <person name="de Oliveira Cunha C."/>
            <person name="Goda Zuleta L.F."/>
            <person name="Paula de Almeida L.G."/>
            <person name="Prioli Ciapina L."/>
            <person name="Lustrino Borges W."/>
            <person name="Pitard R.M."/>
            <person name="Baldani J.I."/>
            <person name="Straliotto R."/>
            <person name="de Faria S.M."/>
            <person name="Hungria M."/>
            <person name="Sousa Cavada B."/>
            <person name="Mercante F.M."/>
            <person name="Ribeiro de Vasconcelos A.T."/>
        </authorList>
    </citation>
    <scope>NUCLEOTIDE SEQUENCE [LARGE SCALE GENOMIC DNA]</scope>
    <source>
        <strain evidence="1 2">BR3459a</strain>
    </source>
</reference>
<dbReference type="AlphaFoldDB" id="K0DMP7"/>
<name>K0DMP7_9BURK</name>
<dbReference type="EMBL" id="CP003863">
    <property type="protein sequence ID" value="AFT86160.1"/>
    <property type="molecule type" value="Genomic_DNA"/>
</dbReference>
<evidence type="ECO:0000313" key="2">
    <source>
        <dbReference type="Proteomes" id="UP000010105"/>
    </source>
</evidence>
<dbReference type="Proteomes" id="UP000010105">
    <property type="component" value="Chromosome 1"/>
</dbReference>
<protein>
    <submittedName>
        <fullName evidence="1">Uncharacterized protein</fullName>
    </submittedName>
</protein>